<feature type="region of interest" description="Disordered" evidence="1">
    <location>
        <begin position="166"/>
        <end position="187"/>
    </location>
</feature>
<dbReference type="VEuPathDB" id="VectorBase:GBRI013878"/>
<dbReference type="EnsemblMetazoa" id="GBRI013878-RA">
    <property type="protein sequence ID" value="GBRI013878-PA"/>
    <property type="gene ID" value="GBRI013878"/>
</dbReference>
<name>A0A1A9WBW2_9MUSC</name>
<evidence type="ECO:0000256" key="1">
    <source>
        <dbReference type="SAM" id="MobiDB-lite"/>
    </source>
</evidence>
<sequence>MSDHQLQEISFPVTNVIDDAKPIKTDEPALIYNKSIKPQRIIVTANGIKMQSNLNPNAKEFYPSYIKRERLKSGQDEYKIDELDGRKDDKKIEDTKPLEKSTEITTKECEEISTPKMGEARVENIVFEALNENSCKAETIEKLLGFSKLVEIIAADENKRAIVDKKTKDSKGGSTKQSEKKGEKDCKSEVGAKEKLHLFKSNAATKSKLNILKDSKEVIFVINSKEDILMKSSNMELPKFDTSNLPGSNEKDRSLIVVEDGSDRSTPNSIDGEADMAQSLLKESIEDVGDHSHKNESGINLQIQINHLSKSQTNIKPTITKEILDGMAPPASPTTEIYSHHTNLSTDRRKNLILYNLKKPKATKPSTVASPATKATVGVGLKKASTPERPNTSKESTVGTVNKDRNRIAAQTKAKTGSVDTKSIVTPATNNAIVKSALRNRTTVSHIKSNSEGVKKESSISNTKMAPTIASKDKSGSLTARASSQSSTTGKIINSSSTKNSEKLSSASTPSSLKSKNSGLKSARSTIPSTLRKTDTSKVN</sequence>
<dbReference type="AlphaFoldDB" id="A0A1A9WBW2"/>
<feature type="region of interest" description="Disordered" evidence="1">
    <location>
        <begin position="382"/>
        <end position="417"/>
    </location>
</feature>
<protein>
    <submittedName>
        <fullName evidence="2">PAM2 domain-containing protein</fullName>
    </submittedName>
</protein>
<feature type="compositionally biased region" description="Polar residues" evidence="1">
    <location>
        <begin position="388"/>
        <end position="400"/>
    </location>
</feature>
<keyword evidence="3" id="KW-1185">Reference proteome</keyword>
<organism evidence="2 3">
    <name type="scientific">Glossina brevipalpis</name>
    <dbReference type="NCBI Taxonomy" id="37001"/>
    <lineage>
        <taxon>Eukaryota</taxon>
        <taxon>Metazoa</taxon>
        <taxon>Ecdysozoa</taxon>
        <taxon>Arthropoda</taxon>
        <taxon>Hexapoda</taxon>
        <taxon>Insecta</taxon>
        <taxon>Pterygota</taxon>
        <taxon>Neoptera</taxon>
        <taxon>Endopterygota</taxon>
        <taxon>Diptera</taxon>
        <taxon>Brachycera</taxon>
        <taxon>Muscomorpha</taxon>
        <taxon>Hippoboscoidea</taxon>
        <taxon>Glossinidae</taxon>
        <taxon>Glossina</taxon>
    </lineage>
</organism>
<proteinExistence type="predicted"/>
<feature type="region of interest" description="Disordered" evidence="1">
    <location>
        <begin position="444"/>
        <end position="540"/>
    </location>
</feature>
<accession>A0A1A9WBW2</accession>
<evidence type="ECO:0000313" key="2">
    <source>
        <dbReference type="EnsemblMetazoa" id="GBRI013878-PA"/>
    </source>
</evidence>
<evidence type="ECO:0000313" key="3">
    <source>
        <dbReference type="Proteomes" id="UP000091820"/>
    </source>
</evidence>
<dbReference type="Pfam" id="PF07145">
    <property type="entry name" value="PAM2"/>
    <property type="match status" value="1"/>
</dbReference>
<reference evidence="3" key="1">
    <citation type="submission" date="2014-03" db="EMBL/GenBank/DDBJ databases">
        <authorList>
            <person name="Aksoy S."/>
            <person name="Warren W."/>
            <person name="Wilson R.K."/>
        </authorList>
    </citation>
    <scope>NUCLEOTIDE SEQUENCE [LARGE SCALE GENOMIC DNA]</scope>
    <source>
        <strain evidence="3">IAEA</strain>
    </source>
</reference>
<feature type="compositionally biased region" description="Polar residues" evidence="1">
    <location>
        <begin position="476"/>
        <end position="493"/>
    </location>
</feature>
<reference evidence="2" key="2">
    <citation type="submission" date="2020-05" db="UniProtKB">
        <authorList>
            <consortium name="EnsemblMetazoa"/>
        </authorList>
    </citation>
    <scope>IDENTIFICATION</scope>
    <source>
        <strain evidence="2">IAEA</strain>
    </source>
</reference>
<feature type="compositionally biased region" description="Low complexity" evidence="1">
    <location>
        <begin position="494"/>
        <end position="522"/>
    </location>
</feature>
<dbReference type="Proteomes" id="UP000091820">
    <property type="component" value="Unassembled WGS sequence"/>
</dbReference>
<dbReference type="InterPro" id="IPR009818">
    <property type="entry name" value="PAM2_motif"/>
</dbReference>